<proteinExistence type="predicted"/>
<dbReference type="KEGG" id="tna:CTN_1084"/>
<dbReference type="InterPro" id="IPR029062">
    <property type="entry name" value="Class_I_gatase-like"/>
</dbReference>
<dbReference type="InterPro" id="IPR018695">
    <property type="entry name" value="DUF2194"/>
</dbReference>
<dbReference type="InterPro" id="IPR011330">
    <property type="entry name" value="Glyco_hydro/deAcase_b/a-brl"/>
</dbReference>
<dbReference type="Proteomes" id="UP000000445">
    <property type="component" value="Chromosome"/>
</dbReference>
<dbReference type="SUPFAM" id="SSF88713">
    <property type="entry name" value="Glycoside hydrolase/deacetylase"/>
    <property type="match status" value="1"/>
</dbReference>
<dbReference type="Pfam" id="PF09960">
    <property type="entry name" value="DUF2194"/>
    <property type="match status" value="1"/>
</dbReference>
<organism evidence="1 2">
    <name type="scientific">Thermotoga neapolitana (strain ATCC 49049 / DSM 4359 / NBRC 107923 / NS-E)</name>
    <dbReference type="NCBI Taxonomy" id="309803"/>
    <lineage>
        <taxon>Bacteria</taxon>
        <taxon>Thermotogati</taxon>
        <taxon>Thermotogota</taxon>
        <taxon>Thermotogae</taxon>
        <taxon>Thermotogales</taxon>
        <taxon>Thermotogaceae</taxon>
        <taxon>Thermotoga</taxon>
    </lineage>
</organism>
<dbReference type="GO" id="GO:0005975">
    <property type="term" value="P:carbohydrate metabolic process"/>
    <property type="evidence" value="ECO:0007669"/>
    <property type="project" value="InterPro"/>
</dbReference>
<accession>B9K8H7</accession>
<name>B9K8H7_THENN</name>
<dbReference type="eggNOG" id="COG4878">
    <property type="taxonomic scope" value="Bacteria"/>
</dbReference>
<dbReference type="AlphaFoldDB" id="B9K8H7"/>
<evidence type="ECO:0000313" key="1">
    <source>
        <dbReference type="EMBL" id="ACM23259.1"/>
    </source>
</evidence>
<evidence type="ECO:0000313" key="2">
    <source>
        <dbReference type="Proteomes" id="UP000000445"/>
    </source>
</evidence>
<reference evidence="1 2" key="1">
    <citation type="journal article" date="2009" name="Biosci. Biotechnol. Biochem.">
        <title>WeGAS: a web-based microbial genome annotation system.</title>
        <authorList>
            <person name="Lee D."/>
            <person name="Seo H."/>
            <person name="Park C."/>
            <person name="Park K."/>
        </authorList>
    </citation>
    <scope>NUCLEOTIDE SEQUENCE [LARGE SCALE GENOMIC DNA]</scope>
    <source>
        <strain evidence="2">ATCC 49049 / DSM 4359 / NBRC 107923 / NS-E</strain>
    </source>
</reference>
<evidence type="ECO:0008006" key="3">
    <source>
        <dbReference type="Google" id="ProtNLM"/>
    </source>
</evidence>
<dbReference type="HOGENOM" id="CLU_369162_0_0_0"/>
<protein>
    <recommendedName>
        <fullName evidence="3">DUF2194 domain-containing protein</fullName>
    </recommendedName>
</protein>
<keyword evidence="2" id="KW-1185">Reference proteome</keyword>
<dbReference type="EMBL" id="CP000916">
    <property type="protein sequence ID" value="ACM23259.1"/>
    <property type="molecule type" value="Genomic_DNA"/>
</dbReference>
<gene>
    <name evidence="1" type="ordered locus">CTN_1084</name>
</gene>
<dbReference type="SUPFAM" id="SSF52317">
    <property type="entry name" value="Class I glutamine amidotransferase-like"/>
    <property type="match status" value="2"/>
</dbReference>
<sequence>MPHEAMINAIIEMSKFLFVETTSGVIHVKKMFLVMLFLISYLTLSRTLLLYKGSENGYGTDVLSSYIIPVLKNLYEDYDLVDVEKELPDLSEYDLVVTCYYSSKMRNAKIYLKKLSEYVLNGGKIFVINNLGAFEDPSGDSPGLSDINALLNLIGVRYEYNWRQEDVLDLKVDQEYLLKRVTLPVRKSFDGFSIFSPTVKVLMYAVTSRGNYPVIFYGERGGMAIFEHAFDERGNAVIDLGKIVRDILLFNKTNRILLLKENTHVKKTFENALFEVDTSPRYPLSYYKGVVITEDTLLEREDVKNYIENGGSVIFLGKGTHSITGNLVLEKKHLYIPENINVGYHYVSYRPAPQDAEVFMTVDGTPVSWMVKRGKGTLVYFPPDLLEKWSRGILFNEFLVSSGLIVSPIVNVFSIFFDDFPLPSYGIKHDITGTADEIFYYKIWWEDMKKLCKEYSMRPFTALITSYNNKPEYVGFLEFLQSRVTLDFLKTLLEAKDVNVGLHGYNHLPPLQKNWNPDELKISYKALKTFLNELSKSYVPFFFVAPNNEIDKASIEILKEIFPSIKIVGTSYLAETETSEYEIFEDVLILPRTTSGHYPVQRLLVETMSTLLNMGTFHYFTHPDDVISSNRNPESRNWEYMLGQLREFFRVIKRNYPWLRNMTPEELYDTFKDYFENKPTIVYHKDKINVILNSRAKLPRYFFLKSDQDFSIQGGELIYERNGLCVIEMKERKMEVLLNGG</sequence>
<dbReference type="STRING" id="309803.CTN_1084"/>